<proteinExistence type="predicted"/>
<dbReference type="AlphaFoldDB" id="A0AAV5UJ43"/>
<reference evidence="1" key="1">
    <citation type="submission" date="2023-10" db="EMBL/GenBank/DDBJ databases">
        <title>Genome assembly of Pristionchus species.</title>
        <authorList>
            <person name="Yoshida K."/>
            <person name="Sommer R.J."/>
        </authorList>
    </citation>
    <scope>NUCLEOTIDE SEQUENCE</scope>
    <source>
        <strain evidence="1">RS0144</strain>
    </source>
</reference>
<organism evidence="1 2">
    <name type="scientific">Pristionchus entomophagus</name>
    <dbReference type="NCBI Taxonomy" id="358040"/>
    <lineage>
        <taxon>Eukaryota</taxon>
        <taxon>Metazoa</taxon>
        <taxon>Ecdysozoa</taxon>
        <taxon>Nematoda</taxon>
        <taxon>Chromadorea</taxon>
        <taxon>Rhabditida</taxon>
        <taxon>Rhabditina</taxon>
        <taxon>Diplogasteromorpha</taxon>
        <taxon>Diplogasteroidea</taxon>
        <taxon>Neodiplogasteridae</taxon>
        <taxon>Pristionchus</taxon>
    </lineage>
</organism>
<evidence type="ECO:0000313" key="2">
    <source>
        <dbReference type="Proteomes" id="UP001432027"/>
    </source>
</evidence>
<dbReference type="Proteomes" id="UP001432027">
    <property type="component" value="Unassembled WGS sequence"/>
</dbReference>
<sequence>QQQQQQQHQLPQRAPVIQQHPIVTLASGQQIHDAQQLQAAAQNFAGLSPAQQALIRRMQQQQQQQQQQ</sequence>
<accession>A0AAV5UJ43</accession>
<feature type="non-terminal residue" evidence="1">
    <location>
        <position position="1"/>
    </location>
</feature>
<keyword evidence="2" id="KW-1185">Reference proteome</keyword>
<feature type="non-terminal residue" evidence="1">
    <location>
        <position position="68"/>
    </location>
</feature>
<dbReference type="EMBL" id="BTSX01000006">
    <property type="protein sequence ID" value="GMT07036.1"/>
    <property type="molecule type" value="Genomic_DNA"/>
</dbReference>
<name>A0AAV5UJ43_9BILA</name>
<protein>
    <submittedName>
        <fullName evidence="1">Uncharacterized protein</fullName>
    </submittedName>
</protein>
<gene>
    <name evidence="1" type="ORF">PENTCL1PPCAC_29210</name>
</gene>
<comment type="caution">
    <text evidence="1">The sequence shown here is derived from an EMBL/GenBank/DDBJ whole genome shotgun (WGS) entry which is preliminary data.</text>
</comment>
<evidence type="ECO:0000313" key="1">
    <source>
        <dbReference type="EMBL" id="GMT07036.1"/>
    </source>
</evidence>